<sequence>MFSTAAGVMLAFAVCMSFPGLSTPVLGLSMEQHGISIRQHEQQLASLMSSAYGPVLDSAVDINGLYQTTPVHRPRGLLQVQALAVTGNASIKPLLTTLPNIPRSDSVLVYPRDLNARCQIQIVGNNATVNGIVSASIKCATADNTAVYMYVGSSLLAFASNFSGVYAVAPPANSGISLDQYCIYMLQTGSIHIYNSTVINLAIGSGTSFLTIDQGTSPVLISDSTFTGITTCMGQVNGACWGALTVFNSTTYVQVFRSIFQNNKCMNPYLCFSGSMIVSYGASLRLQNSNVIQNTGHFGGAILVTGAANIKLSNSTFRQNTAIANSFGGALWCNSCLGSVDGKTVGYAVINETIFQGNMAGEGGGVWISDCPNVVLRGNTFDTNSAAFDGGGAALIRVSTSLVSQNLFTNNQAGTFGGSMSLQPCIPPTTSTLNIFVGSVQGNPVSTAGCGLSEVTGLNSTLLTADQQATYNNFFNGLPLQQFPPVV</sequence>
<organism evidence="2 3">
    <name type="scientific">Apatococcus fuscideae</name>
    <dbReference type="NCBI Taxonomy" id="2026836"/>
    <lineage>
        <taxon>Eukaryota</taxon>
        <taxon>Viridiplantae</taxon>
        <taxon>Chlorophyta</taxon>
        <taxon>core chlorophytes</taxon>
        <taxon>Trebouxiophyceae</taxon>
        <taxon>Chlorellales</taxon>
        <taxon>Chlorellaceae</taxon>
        <taxon>Apatococcus</taxon>
    </lineage>
</organism>
<dbReference type="Proteomes" id="UP001485043">
    <property type="component" value="Unassembled WGS sequence"/>
</dbReference>
<evidence type="ECO:0000256" key="1">
    <source>
        <dbReference type="SAM" id="SignalP"/>
    </source>
</evidence>
<evidence type="ECO:0000313" key="3">
    <source>
        <dbReference type="Proteomes" id="UP001485043"/>
    </source>
</evidence>
<dbReference type="InterPro" id="IPR012334">
    <property type="entry name" value="Pectin_lyas_fold"/>
</dbReference>
<evidence type="ECO:0008006" key="4">
    <source>
        <dbReference type="Google" id="ProtNLM"/>
    </source>
</evidence>
<feature type="signal peptide" evidence="1">
    <location>
        <begin position="1"/>
        <end position="27"/>
    </location>
</feature>
<accession>A0AAW1TAT6</accession>
<dbReference type="EMBL" id="JALJOV010000214">
    <property type="protein sequence ID" value="KAK9865817.1"/>
    <property type="molecule type" value="Genomic_DNA"/>
</dbReference>
<feature type="chain" id="PRO_5043340439" description="Right handed beta helix domain-containing protein" evidence="1">
    <location>
        <begin position="28"/>
        <end position="487"/>
    </location>
</feature>
<keyword evidence="3" id="KW-1185">Reference proteome</keyword>
<gene>
    <name evidence="2" type="ORF">WJX84_000858</name>
</gene>
<protein>
    <recommendedName>
        <fullName evidence="4">Right handed beta helix domain-containing protein</fullName>
    </recommendedName>
</protein>
<dbReference type="InterPro" id="IPR011050">
    <property type="entry name" value="Pectin_lyase_fold/virulence"/>
</dbReference>
<reference evidence="2 3" key="1">
    <citation type="journal article" date="2024" name="Nat. Commun.">
        <title>Phylogenomics reveals the evolutionary origins of lichenization in chlorophyte algae.</title>
        <authorList>
            <person name="Puginier C."/>
            <person name="Libourel C."/>
            <person name="Otte J."/>
            <person name="Skaloud P."/>
            <person name="Haon M."/>
            <person name="Grisel S."/>
            <person name="Petersen M."/>
            <person name="Berrin J.G."/>
            <person name="Delaux P.M."/>
            <person name="Dal Grande F."/>
            <person name="Keller J."/>
        </authorList>
    </citation>
    <scope>NUCLEOTIDE SEQUENCE [LARGE SCALE GENOMIC DNA]</scope>
    <source>
        <strain evidence="2 3">SAG 2523</strain>
    </source>
</reference>
<dbReference type="AlphaFoldDB" id="A0AAW1TAT6"/>
<proteinExistence type="predicted"/>
<dbReference type="Gene3D" id="2.160.20.10">
    <property type="entry name" value="Single-stranded right-handed beta-helix, Pectin lyase-like"/>
    <property type="match status" value="1"/>
</dbReference>
<evidence type="ECO:0000313" key="2">
    <source>
        <dbReference type="EMBL" id="KAK9865817.1"/>
    </source>
</evidence>
<comment type="caution">
    <text evidence="2">The sequence shown here is derived from an EMBL/GenBank/DDBJ whole genome shotgun (WGS) entry which is preliminary data.</text>
</comment>
<keyword evidence="1" id="KW-0732">Signal</keyword>
<dbReference type="SUPFAM" id="SSF51126">
    <property type="entry name" value="Pectin lyase-like"/>
    <property type="match status" value="2"/>
</dbReference>
<name>A0AAW1TAT6_9CHLO</name>